<accession>A0A0V0R7X2</accession>
<dbReference type="InterPro" id="IPR018202">
    <property type="entry name" value="Ser_caboxypep_ser_AS"/>
</dbReference>
<protein>
    <recommendedName>
        <fullName evidence="2">Carboxypeptidase</fullName>
        <ecNumber evidence="2">3.4.16.-</ecNumber>
    </recommendedName>
</protein>
<keyword evidence="2" id="KW-0645">Protease</keyword>
<dbReference type="Proteomes" id="UP000054937">
    <property type="component" value="Unassembled WGS sequence"/>
</dbReference>
<dbReference type="Gene3D" id="3.40.50.1820">
    <property type="entry name" value="alpha/beta hydrolase"/>
    <property type="match status" value="1"/>
</dbReference>
<keyword evidence="5" id="KW-1185">Reference proteome</keyword>
<dbReference type="GO" id="GO:0006508">
    <property type="term" value="P:proteolysis"/>
    <property type="evidence" value="ECO:0007669"/>
    <property type="project" value="UniProtKB-KW"/>
</dbReference>
<dbReference type="OrthoDB" id="443318at2759"/>
<evidence type="ECO:0000313" key="5">
    <source>
        <dbReference type="Proteomes" id="UP000054937"/>
    </source>
</evidence>
<keyword evidence="3" id="KW-0732">Signal</keyword>
<dbReference type="Gene3D" id="3.40.50.12670">
    <property type="match status" value="1"/>
</dbReference>
<organism evidence="4 5">
    <name type="scientific">Pseudocohnilembus persalinus</name>
    <name type="common">Ciliate</name>
    <dbReference type="NCBI Taxonomy" id="266149"/>
    <lineage>
        <taxon>Eukaryota</taxon>
        <taxon>Sar</taxon>
        <taxon>Alveolata</taxon>
        <taxon>Ciliophora</taxon>
        <taxon>Intramacronucleata</taxon>
        <taxon>Oligohymenophorea</taxon>
        <taxon>Scuticociliatia</taxon>
        <taxon>Philasterida</taxon>
        <taxon>Pseudocohnilembidae</taxon>
        <taxon>Pseudocohnilembus</taxon>
    </lineage>
</organism>
<dbReference type="PROSITE" id="PS00131">
    <property type="entry name" value="CARBOXYPEPT_SER_SER"/>
    <property type="match status" value="1"/>
</dbReference>
<dbReference type="PRINTS" id="PR00724">
    <property type="entry name" value="CRBOXYPTASEC"/>
</dbReference>
<sequence>MKLIILSILLVSVLSHTFQDDLVESMPGWGKIDYNLYSGYLNADDAGLRKLHYFFLESQNDPQNDDLIIWLNGGPGCSSLLGLIQENGPFQFKGINTEFTDMSEYSWNREANVLYIESPAGVGFSTIDGEYTYSDDNTANDMMHAYAIWLDLFEESDLNIAGKKTWITGESYAGMYIPFFTNAILDYNEKNDNRINIQGFAIGNGAWILDWNIIVAYQINTYVVQQFMNRDQANLWYDECLGKQNEDSCVEFIQDYVNIANNTDHYSVYNYTYSYASGGGIIANEKQMFQRKVLQMSDSKLAKTLYKLTQEQLKSAPKNQQEDGEQLTPDSIMQKYFNSTEVKEALHVDQSIDWQMCNMTINEQYNSAPNSTYLYPRFFDAGLQVLTYSGNSDAAVQIKYTWECIEDLINNKEYGAEMTVSDEWRQWKQLMPNQQMGGMIQYWDASPKSDSQFAMAMVRAAGHEVPEYQPEASYYMIKQFINGEKI</sequence>
<keyword evidence="2" id="KW-0121">Carboxypeptidase</keyword>
<dbReference type="EMBL" id="LDAU01000025">
    <property type="protein sequence ID" value="KRX10593.1"/>
    <property type="molecule type" value="Genomic_DNA"/>
</dbReference>
<dbReference type="OMA" id="MTHQDMT"/>
<dbReference type="Pfam" id="PF00450">
    <property type="entry name" value="Peptidase_S10"/>
    <property type="match status" value="1"/>
</dbReference>
<evidence type="ECO:0000256" key="1">
    <source>
        <dbReference type="ARBA" id="ARBA00009431"/>
    </source>
</evidence>
<feature type="signal peptide" evidence="3">
    <location>
        <begin position="1"/>
        <end position="15"/>
    </location>
</feature>
<evidence type="ECO:0000313" key="4">
    <source>
        <dbReference type="EMBL" id="KRX10593.1"/>
    </source>
</evidence>
<comment type="caution">
    <text evidence="4">The sequence shown here is derived from an EMBL/GenBank/DDBJ whole genome shotgun (WGS) entry which is preliminary data.</text>
</comment>
<feature type="chain" id="PRO_5012475354" description="Carboxypeptidase" evidence="3">
    <location>
        <begin position="16"/>
        <end position="486"/>
    </location>
</feature>
<dbReference type="GO" id="GO:0004185">
    <property type="term" value="F:serine-type carboxypeptidase activity"/>
    <property type="evidence" value="ECO:0007669"/>
    <property type="project" value="UniProtKB-UniRule"/>
</dbReference>
<dbReference type="PANTHER" id="PTHR11802:SF201">
    <property type="entry name" value="CARBOXYPEPTIDASE"/>
    <property type="match status" value="1"/>
</dbReference>
<evidence type="ECO:0000256" key="2">
    <source>
        <dbReference type="RuleBase" id="RU361156"/>
    </source>
</evidence>
<keyword evidence="2" id="KW-0378">Hydrolase</keyword>
<dbReference type="InterPro" id="IPR001563">
    <property type="entry name" value="Peptidase_S10"/>
</dbReference>
<dbReference type="InterPro" id="IPR029058">
    <property type="entry name" value="AB_hydrolase_fold"/>
</dbReference>
<name>A0A0V0R7X2_PSEPJ</name>
<proteinExistence type="inferred from homology"/>
<dbReference type="EC" id="3.4.16.-" evidence="2"/>
<dbReference type="AlphaFoldDB" id="A0A0V0R7X2"/>
<reference evidence="4 5" key="1">
    <citation type="journal article" date="2015" name="Sci. Rep.">
        <title>Genome of the facultative scuticociliatosis pathogen Pseudocohnilembus persalinus provides insight into its virulence through horizontal gene transfer.</title>
        <authorList>
            <person name="Xiong J."/>
            <person name="Wang G."/>
            <person name="Cheng J."/>
            <person name="Tian M."/>
            <person name="Pan X."/>
            <person name="Warren A."/>
            <person name="Jiang C."/>
            <person name="Yuan D."/>
            <person name="Miao W."/>
        </authorList>
    </citation>
    <scope>NUCLEOTIDE SEQUENCE [LARGE SCALE GENOMIC DNA]</scope>
    <source>
        <strain evidence="4">36N120E</strain>
    </source>
</reference>
<dbReference type="PANTHER" id="PTHR11802">
    <property type="entry name" value="SERINE PROTEASE FAMILY S10 SERINE CARBOXYPEPTIDASE"/>
    <property type="match status" value="1"/>
</dbReference>
<gene>
    <name evidence="4" type="ORF">PPERSA_05413</name>
</gene>
<evidence type="ECO:0000256" key="3">
    <source>
        <dbReference type="SAM" id="SignalP"/>
    </source>
</evidence>
<dbReference type="InParanoid" id="A0A0V0R7X2"/>
<comment type="similarity">
    <text evidence="1 2">Belongs to the peptidase S10 family.</text>
</comment>
<dbReference type="SUPFAM" id="SSF53474">
    <property type="entry name" value="alpha/beta-Hydrolases"/>
    <property type="match status" value="1"/>
</dbReference>